<dbReference type="PROSITE" id="PS01360">
    <property type="entry name" value="ZF_MYND_1"/>
    <property type="match status" value="1"/>
</dbReference>
<feature type="domain" description="MYND-type" evidence="6">
    <location>
        <begin position="251"/>
        <end position="291"/>
    </location>
</feature>
<dbReference type="GO" id="GO:0008270">
    <property type="term" value="F:zinc ion binding"/>
    <property type="evidence" value="ECO:0007669"/>
    <property type="project" value="UniProtKB-KW"/>
</dbReference>
<dbReference type="SUPFAM" id="SSF144232">
    <property type="entry name" value="HIT/MYND zinc finger-like"/>
    <property type="match status" value="1"/>
</dbReference>
<feature type="region of interest" description="Disordered" evidence="5">
    <location>
        <begin position="1"/>
        <end position="24"/>
    </location>
</feature>
<protein>
    <recommendedName>
        <fullName evidence="6">MYND-type domain-containing protein</fullName>
    </recommendedName>
</protein>
<evidence type="ECO:0000313" key="8">
    <source>
        <dbReference type="Proteomes" id="UP001054902"/>
    </source>
</evidence>
<dbReference type="EMBL" id="BLLK01000045">
    <property type="protein sequence ID" value="GFH50939.1"/>
    <property type="molecule type" value="Genomic_DNA"/>
</dbReference>
<evidence type="ECO:0000313" key="7">
    <source>
        <dbReference type="EMBL" id="GFH50939.1"/>
    </source>
</evidence>
<reference evidence="7 8" key="1">
    <citation type="journal article" date="2021" name="Sci. Rep.">
        <title>The genome of the diatom Chaetoceros tenuissimus carries an ancient integrated fragment of an extant virus.</title>
        <authorList>
            <person name="Hongo Y."/>
            <person name="Kimura K."/>
            <person name="Takaki Y."/>
            <person name="Yoshida Y."/>
            <person name="Baba S."/>
            <person name="Kobayashi G."/>
            <person name="Nagasaki K."/>
            <person name="Hano T."/>
            <person name="Tomaru Y."/>
        </authorList>
    </citation>
    <scope>NUCLEOTIDE SEQUENCE [LARGE SCALE GENOMIC DNA]</scope>
    <source>
        <strain evidence="7 8">NIES-3715</strain>
    </source>
</reference>
<dbReference type="Proteomes" id="UP001054902">
    <property type="component" value="Unassembled WGS sequence"/>
</dbReference>
<dbReference type="PROSITE" id="PS50865">
    <property type="entry name" value="ZF_MYND_2"/>
    <property type="match status" value="1"/>
</dbReference>
<name>A0AAD3CUQ5_9STRA</name>
<accession>A0AAD3CUQ5</accession>
<evidence type="ECO:0000256" key="4">
    <source>
        <dbReference type="PROSITE-ProRule" id="PRU00134"/>
    </source>
</evidence>
<feature type="compositionally biased region" description="Basic residues" evidence="5">
    <location>
        <begin position="1"/>
        <end position="16"/>
    </location>
</feature>
<evidence type="ECO:0000256" key="5">
    <source>
        <dbReference type="SAM" id="MobiDB-lite"/>
    </source>
</evidence>
<dbReference type="InterPro" id="IPR002893">
    <property type="entry name" value="Znf_MYND"/>
</dbReference>
<keyword evidence="3" id="KW-0862">Zinc</keyword>
<dbReference type="AlphaFoldDB" id="A0AAD3CUQ5"/>
<evidence type="ECO:0000256" key="2">
    <source>
        <dbReference type="ARBA" id="ARBA00022771"/>
    </source>
</evidence>
<organism evidence="7 8">
    <name type="scientific">Chaetoceros tenuissimus</name>
    <dbReference type="NCBI Taxonomy" id="426638"/>
    <lineage>
        <taxon>Eukaryota</taxon>
        <taxon>Sar</taxon>
        <taxon>Stramenopiles</taxon>
        <taxon>Ochrophyta</taxon>
        <taxon>Bacillariophyta</taxon>
        <taxon>Coscinodiscophyceae</taxon>
        <taxon>Chaetocerotophycidae</taxon>
        <taxon>Chaetocerotales</taxon>
        <taxon>Chaetocerotaceae</taxon>
        <taxon>Chaetoceros</taxon>
    </lineage>
</organism>
<dbReference type="Gene3D" id="6.10.140.2220">
    <property type="match status" value="1"/>
</dbReference>
<evidence type="ECO:0000256" key="1">
    <source>
        <dbReference type="ARBA" id="ARBA00022723"/>
    </source>
</evidence>
<dbReference type="Pfam" id="PF01753">
    <property type="entry name" value="zf-MYND"/>
    <property type="match status" value="1"/>
</dbReference>
<sequence>MGKKSKRRNGKERSQKKAAAGQNKEAAITISNVALGSDETKKQQLVDDFDRAFEEFMLWSLSDRADLTPKKLKKIAPAIARMLLNGQTSTLNLILNKREKSINALEERRNEFELEVGIKLLMTRVNLGSDFDEALFLQEVEEIVKRQKHFMDPLDNIFHSFQEVAMKWTRSGYLCFKYCLFYNMIKSNFRNVFKNMMAKFVKSMEVSESKDGKLFQKFYSHSSAGQRNLKNDNLQKLLSSVLTLFQEMNTCWECKKIDGKALICAECKCATYCSRECQVKHWKEGKHRECCKNIGLLWSTYERRKKRVERAFYKDERVYTKPIKVNGLKKESFLRPCEWLDHYLCTCNGGKALASMDVFYKNLAKLVCGRKHVLFGNETISSQLEEKIRTSYEDVISEFDTKSLKKGELDAMKNISEKLMYPETRLANDELGISKDLSVDRFITLYICIKLSKRGNQAYNQFLIETELLQKLKSRHET</sequence>
<evidence type="ECO:0000256" key="3">
    <source>
        <dbReference type="ARBA" id="ARBA00022833"/>
    </source>
</evidence>
<keyword evidence="8" id="KW-1185">Reference proteome</keyword>
<proteinExistence type="predicted"/>
<comment type="caution">
    <text evidence="7">The sequence shown here is derived from an EMBL/GenBank/DDBJ whole genome shotgun (WGS) entry which is preliminary data.</text>
</comment>
<keyword evidence="2 4" id="KW-0863">Zinc-finger</keyword>
<evidence type="ECO:0000259" key="6">
    <source>
        <dbReference type="PROSITE" id="PS50865"/>
    </source>
</evidence>
<gene>
    <name evidence="7" type="ORF">CTEN210_07415</name>
</gene>
<keyword evidence="1" id="KW-0479">Metal-binding</keyword>